<proteinExistence type="predicted"/>
<dbReference type="HOGENOM" id="CLU_577561_0_0_1"/>
<reference evidence="3" key="1">
    <citation type="journal article" date="2011" name="Proc. Natl. Acad. Sci. U.S.A.">
        <title>Obligate biotrophy features unraveled by the genomic analysis of rust fungi.</title>
        <authorList>
            <person name="Duplessis S."/>
            <person name="Cuomo C.A."/>
            <person name="Lin Y.-C."/>
            <person name="Aerts A."/>
            <person name="Tisserant E."/>
            <person name="Veneault-Fourrey C."/>
            <person name="Joly D.L."/>
            <person name="Hacquard S."/>
            <person name="Amselem J."/>
            <person name="Cantarel B.L."/>
            <person name="Chiu R."/>
            <person name="Coutinho P.M."/>
            <person name="Feau N."/>
            <person name="Field M."/>
            <person name="Frey P."/>
            <person name="Gelhaye E."/>
            <person name="Goldberg J."/>
            <person name="Grabherr M.G."/>
            <person name="Kodira C.D."/>
            <person name="Kohler A."/>
            <person name="Kuees U."/>
            <person name="Lindquist E.A."/>
            <person name="Lucas S.M."/>
            <person name="Mago R."/>
            <person name="Mauceli E."/>
            <person name="Morin E."/>
            <person name="Murat C."/>
            <person name="Pangilinan J.L."/>
            <person name="Park R."/>
            <person name="Pearson M."/>
            <person name="Quesneville H."/>
            <person name="Rouhier N."/>
            <person name="Sakthikumar S."/>
            <person name="Salamov A.A."/>
            <person name="Schmutz J."/>
            <person name="Selles B."/>
            <person name="Shapiro H."/>
            <person name="Tanguay P."/>
            <person name="Tuskan G.A."/>
            <person name="Henrissat B."/>
            <person name="Van de Peer Y."/>
            <person name="Rouze P."/>
            <person name="Ellis J.G."/>
            <person name="Dodds P.N."/>
            <person name="Schein J.E."/>
            <person name="Zhong S."/>
            <person name="Hamelin R.C."/>
            <person name="Grigoriev I.V."/>
            <person name="Szabo L.J."/>
            <person name="Martin F."/>
        </authorList>
    </citation>
    <scope>NUCLEOTIDE SEQUENCE [LARGE SCALE GENOMIC DNA]</scope>
    <source>
        <strain evidence="3">98AG31 / pathotype 3-4-7</strain>
    </source>
</reference>
<feature type="signal peptide" evidence="1">
    <location>
        <begin position="1"/>
        <end position="21"/>
    </location>
</feature>
<organism evidence="3">
    <name type="scientific">Melampsora larici-populina (strain 98AG31 / pathotype 3-4-7)</name>
    <name type="common">Poplar leaf rust fungus</name>
    <dbReference type="NCBI Taxonomy" id="747676"/>
    <lineage>
        <taxon>Eukaryota</taxon>
        <taxon>Fungi</taxon>
        <taxon>Dikarya</taxon>
        <taxon>Basidiomycota</taxon>
        <taxon>Pucciniomycotina</taxon>
        <taxon>Pucciniomycetes</taxon>
        <taxon>Pucciniales</taxon>
        <taxon>Melampsoraceae</taxon>
        <taxon>Melampsora</taxon>
    </lineage>
</organism>
<evidence type="ECO:0000313" key="3">
    <source>
        <dbReference type="Proteomes" id="UP000001072"/>
    </source>
</evidence>
<dbReference type="AlphaFoldDB" id="F4R6T1"/>
<name>F4R6T1_MELLP</name>
<dbReference type="OrthoDB" id="10683842at2759"/>
<dbReference type="KEGG" id="mlr:MELLADRAFT_101737"/>
<dbReference type="VEuPathDB" id="FungiDB:MELLADRAFT_101737"/>
<dbReference type="EMBL" id="GL883091">
    <property type="protein sequence ID" value="EGG12404.1"/>
    <property type="molecule type" value="Genomic_DNA"/>
</dbReference>
<evidence type="ECO:0000313" key="2">
    <source>
        <dbReference type="EMBL" id="EGG12404.1"/>
    </source>
</evidence>
<evidence type="ECO:0008006" key="4">
    <source>
        <dbReference type="Google" id="ProtNLM"/>
    </source>
</evidence>
<protein>
    <recommendedName>
        <fullName evidence="4">Secreted protein</fullName>
    </recommendedName>
</protein>
<evidence type="ECO:0000256" key="1">
    <source>
        <dbReference type="SAM" id="SignalP"/>
    </source>
</evidence>
<gene>
    <name evidence="2" type="ORF">MELLADRAFT_101737</name>
</gene>
<sequence length="441" mass="50838">MFSILTTTLVSLAILHQRILCTFEELEDSLIASSEYATPNNIPEIDTSLSLIPGSSSKKYPVNRESFTRQDGQHDWFELNEEKRKDLQTLQLIPLHTENLLQETNNIVNNFPGMHTSTKNLNDQQGKTLIGANEDVVLSLGIPQQQLSMLVKYHKSYFIDGPHQGPNEQIVRIDLSQTCCGFSAVYDMRNRPGNKRHYSEVAFHGSTTNDGPHAIKMHLLKPTLKIDLIIPERMWDFNDLCHSMQPNQVSGYATTIKVLGDLRQDWIEALEREGEGFVTNLCSILTQQDHHLLKKEAIRNMISLFHGIWIRQSAVAELFKIQNRTQDLQIHSFESLASILQNHEFTLAPLSLLKRKPSSGHVQNEYFRLFNFIHTSPRQTKTKKNILFHLQCGILNKWNFIEYQKLNGDIFKHEDKDLPSFENDSALRKIFQEHDSIFYNN</sequence>
<keyword evidence="3" id="KW-1185">Reference proteome</keyword>
<accession>F4R6T1</accession>
<feature type="chain" id="PRO_5003314852" description="Secreted protein" evidence="1">
    <location>
        <begin position="22"/>
        <end position="441"/>
    </location>
</feature>
<dbReference type="Proteomes" id="UP000001072">
    <property type="component" value="Unassembled WGS sequence"/>
</dbReference>
<dbReference type="InParanoid" id="F4R6T1"/>
<dbReference type="RefSeq" id="XP_007404779.1">
    <property type="nucleotide sequence ID" value="XM_007404717.1"/>
</dbReference>
<keyword evidence="1" id="KW-0732">Signal</keyword>
<dbReference type="GeneID" id="18921463"/>